<dbReference type="PIRSF" id="PIRSF000390">
    <property type="entry name" value="PLP_StrS"/>
    <property type="match status" value="1"/>
</dbReference>
<dbReference type="InterPro" id="IPR020026">
    <property type="entry name" value="PseC"/>
</dbReference>
<dbReference type="NCBIfam" id="TIGR03588">
    <property type="entry name" value="PseC"/>
    <property type="match status" value="1"/>
</dbReference>
<keyword evidence="1" id="KW-0663">Pyridoxal phosphate</keyword>
<dbReference type="GO" id="GO:0004069">
    <property type="term" value="F:L-aspartate:2-oxoglutarate aminotransferase activity"/>
    <property type="evidence" value="ECO:0007669"/>
    <property type="project" value="UniProtKB-EC"/>
</dbReference>
<organism evidence="2 3">
    <name type="scientific">Candidatus Bilamarchaeum dharawalense</name>
    <dbReference type="NCBI Taxonomy" id="2885759"/>
    <lineage>
        <taxon>Archaea</taxon>
        <taxon>Candidatus Micrarchaeota</taxon>
        <taxon>Candidatus Micrarchaeia</taxon>
        <taxon>Candidatus Anstonellales</taxon>
        <taxon>Candidatus Bilamarchaeaceae</taxon>
        <taxon>Candidatus Bilamarchaeum</taxon>
    </lineage>
</organism>
<gene>
    <name evidence="2" type="primary">aspC_2</name>
    <name evidence="2" type="ORF">LFW2832_00997</name>
</gene>
<accession>A0A5E4LTU6</accession>
<dbReference type="AlphaFoldDB" id="A0A5E4LTU6"/>
<dbReference type="InterPro" id="IPR000653">
    <property type="entry name" value="DegT/StrS_aminotransferase"/>
</dbReference>
<dbReference type="SUPFAM" id="SSF53383">
    <property type="entry name" value="PLP-dependent transferases"/>
    <property type="match status" value="1"/>
</dbReference>
<dbReference type="InterPro" id="IPR015421">
    <property type="entry name" value="PyrdxlP-dep_Trfase_major"/>
</dbReference>
<dbReference type="GO" id="GO:0000271">
    <property type="term" value="P:polysaccharide biosynthetic process"/>
    <property type="evidence" value="ECO:0007669"/>
    <property type="project" value="TreeGrafter"/>
</dbReference>
<dbReference type="InterPro" id="IPR015422">
    <property type="entry name" value="PyrdxlP-dep_Trfase_small"/>
</dbReference>
<protein>
    <submittedName>
        <fullName evidence="2">Aspartate aminotransferase</fullName>
        <ecNumber evidence="2">2.6.1.1</ecNumber>
    </submittedName>
</protein>
<dbReference type="PANTHER" id="PTHR30244:SF34">
    <property type="entry name" value="DTDP-4-AMINO-4,6-DIDEOXYGALACTOSE TRANSAMINASE"/>
    <property type="match status" value="1"/>
</dbReference>
<dbReference type="CDD" id="cd00616">
    <property type="entry name" value="AHBA_syn"/>
    <property type="match status" value="1"/>
</dbReference>
<reference evidence="2 3" key="1">
    <citation type="submission" date="2019-08" db="EMBL/GenBank/DDBJ databases">
        <authorList>
            <person name="Vazquez-Campos X."/>
        </authorList>
    </citation>
    <scope>NUCLEOTIDE SEQUENCE [LARGE SCALE GENOMIC DNA]</scope>
    <source>
        <strain evidence="2">LFW-283_2</strain>
    </source>
</reference>
<dbReference type="GO" id="GO:0030170">
    <property type="term" value="F:pyridoxal phosphate binding"/>
    <property type="evidence" value="ECO:0007669"/>
    <property type="project" value="TreeGrafter"/>
</dbReference>
<name>A0A5E4LTU6_9ARCH</name>
<dbReference type="Pfam" id="PF01041">
    <property type="entry name" value="DegT_DnrJ_EryC1"/>
    <property type="match status" value="1"/>
</dbReference>
<dbReference type="InterPro" id="IPR015424">
    <property type="entry name" value="PyrdxlP-dep_Trfase"/>
</dbReference>
<comment type="caution">
    <text evidence="2">The sequence shown here is derived from an EMBL/GenBank/DDBJ whole genome shotgun (WGS) entry which is preliminary data.</text>
</comment>
<dbReference type="Gene3D" id="3.90.1150.10">
    <property type="entry name" value="Aspartate Aminotransferase, domain 1"/>
    <property type="match status" value="1"/>
</dbReference>
<comment type="similarity">
    <text evidence="1">Belongs to the DegT/DnrJ/EryC1 family.</text>
</comment>
<dbReference type="EC" id="2.6.1.1" evidence="2"/>
<keyword evidence="2" id="KW-0808">Transferase</keyword>
<dbReference type="EMBL" id="CABMJJ010000009">
    <property type="protein sequence ID" value="VVC04508.1"/>
    <property type="molecule type" value="Genomic_DNA"/>
</dbReference>
<dbReference type="PANTHER" id="PTHR30244">
    <property type="entry name" value="TRANSAMINASE"/>
    <property type="match status" value="1"/>
</dbReference>
<dbReference type="Gene3D" id="3.40.640.10">
    <property type="entry name" value="Type I PLP-dependent aspartate aminotransferase-like (Major domain)"/>
    <property type="match status" value="1"/>
</dbReference>
<evidence type="ECO:0000256" key="1">
    <source>
        <dbReference type="RuleBase" id="RU004508"/>
    </source>
</evidence>
<keyword evidence="2" id="KW-0032">Aminotransferase</keyword>
<sequence>MSQKNIPYGFQTIENDDIDAVGNVLKSDLLTTGPKVAEFETALSNYVNANYAIVANSGTSALDMAVAALGLKPNSEIITTPFTFVASSNCILYNNCKPIFADINKETYNIDTDQIRKKITKKTKAIVYVDYAGQPCEIDELKKIAQDNDLFLIEDACHAFGAEYKGKRIGSLADMTIFSFHPVKHITTGEGGAVTTNNDEFYKKLKLLRNHGIDKPPSERADYSYDVKMLGRNYRITDFQCALGISQLKKIDRFLKRREEIAKRYKEELVNTDKLTIPYVMPNVKHAWHLYPIMVDKKINRDTIFTSMRQKGIGVNVHYIPIYKFSHYKQFGFIEKNYPTTEDIFSRILSIPIYPKMTDQDVDTVIREISNSLRG</sequence>
<proteinExistence type="inferred from homology"/>
<dbReference type="Proteomes" id="UP000789941">
    <property type="component" value="Unassembled WGS sequence"/>
</dbReference>
<evidence type="ECO:0000313" key="3">
    <source>
        <dbReference type="Proteomes" id="UP000789941"/>
    </source>
</evidence>
<evidence type="ECO:0000313" key="2">
    <source>
        <dbReference type="EMBL" id="VVC04508.1"/>
    </source>
</evidence>